<name>A0A3S1AYJ5_9CYAN</name>
<sequence>MFLQRSYRRFVTVVLICTLFVFFHVAITSCNPSNLRTKSNKSQWTTTLLSDPKTFNFALNEEFPNVFLFIAEGLTTINAITRKIEPALAESWQFSEDNKRVTFTLRDNLKWSDGHPLTAEDVVFTYKEIVFNPDIPTSWQDTLKIGKSRTFPEVRQIDKRSVEFIFPEPFAPFLFSTTGSPDGVGILPKHVLEKTTKTKDTNGNTLFLSTWGTGTNPKDIIVNGPYLIDRYIPSQRVVFKRNPYYWRQDTQGNRLPYVERVVWEIIESTDTGVLQFRSGGLDTLTVSPENFSLLKNEEKRGDFTIYNGGPTFSKTFISFNLNTGKRQNGQPLVNPIKSRWFNNVAFRRAVAHAIDRETMLNNVFRGLGELHNSPLDIQSPYYLLPAKGLKVYEYNQELAKKLLLDAGFKYDAKNQLVDENGLRVRFTLNTNVENKTRVTMAAQIKGDLAKIGIQVDANPISFNTLVDKLNNGLDWECYLLGFTGSLEPNDGANKWIPDGNSHSFNQKPQRGQSQLIGRKVNDWEKEIGRLYIEAAQELDDNKRKQIYGKTQQITQEYLPEIYLVTPLSLVAIRNRIQNVKFSALGAQGATLWNKYELKVKE</sequence>
<keyword evidence="2" id="KW-0813">Transport</keyword>
<evidence type="ECO:0000256" key="2">
    <source>
        <dbReference type="ARBA" id="ARBA00022448"/>
    </source>
</evidence>
<dbReference type="Gene3D" id="3.40.190.10">
    <property type="entry name" value="Periplasmic binding protein-like II"/>
    <property type="match status" value="1"/>
</dbReference>
<dbReference type="Pfam" id="PF00496">
    <property type="entry name" value="SBP_bac_5"/>
    <property type="match status" value="1"/>
</dbReference>
<proteinExistence type="inferred from homology"/>
<dbReference type="Gene3D" id="3.90.76.10">
    <property type="entry name" value="Dipeptide-binding Protein, Domain 1"/>
    <property type="match status" value="1"/>
</dbReference>
<dbReference type="PANTHER" id="PTHR30290:SF9">
    <property type="entry name" value="OLIGOPEPTIDE-BINDING PROTEIN APPA"/>
    <property type="match status" value="1"/>
</dbReference>
<dbReference type="GO" id="GO:0043190">
    <property type="term" value="C:ATP-binding cassette (ABC) transporter complex"/>
    <property type="evidence" value="ECO:0007669"/>
    <property type="project" value="InterPro"/>
</dbReference>
<reference evidence="5" key="2">
    <citation type="journal article" date="2019" name="Genome Biol. Evol.">
        <title>Day and night: Metabolic profiles and evolutionary relationships of six axenic non-marine cyanobacteria.</title>
        <authorList>
            <person name="Will S.E."/>
            <person name="Henke P."/>
            <person name="Boedeker C."/>
            <person name="Huang S."/>
            <person name="Brinkmann H."/>
            <person name="Rohde M."/>
            <person name="Jarek M."/>
            <person name="Friedl T."/>
            <person name="Seufert S."/>
            <person name="Schumacher M."/>
            <person name="Overmann J."/>
            <person name="Neumann-Schaal M."/>
            <person name="Petersen J."/>
        </authorList>
    </citation>
    <scope>NUCLEOTIDE SEQUENCE [LARGE SCALE GENOMIC DNA]</scope>
    <source>
        <strain evidence="5">PCC 7102</strain>
    </source>
</reference>
<protein>
    <submittedName>
        <fullName evidence="5">Peptide ABC transporter substrate-binding protein</fullName>
    </submittedName>
</protein>
<dbReference type="SUPFAM" id="SSF53850">
    <property type="entry name" value="Periplasmic binding protein-like II"/>
    <property type="match status" value="1"/>
</dbReference>
<comment type="similarity">
    <text evidence="1">Belongs to the bacterial solute-binding protein 5 family.</text>
</comment>
<organism evidence="5 6">
    <name type="scientific">Dulcicalothrix desertica PCC 7102</name>
    <dbReference type="NCBI Taxonomy" id="232991"/>
    <lineage>
        <taxon>Bacteria</taxon>
        <taxon>Bacillati</taxon>
        <taxon>Cyanobacteriota</taxon>
        <taxon>Cyanophyceae</taxon>
        <taxon>Nostocales</taxon>
        <taxon>Calotrichaceae</taxon>
        <taxon>Dulcicalothrix</taxon>
    </lineage>
</organism>
<feature type="domain" description="Solute-binding protein family 5" evidence="4">
    <location>
        <begin position="83"/>
        <end position="491"/>
    </location>
</feature>
<dbReference type="InterPro" id="IPR030678">
    <property type="entry name" value="Peptide/Ni-bd"/>
</dbReference>
<dbReference type="AlphaFoldDB" id="A0A3S1AYJ5"/>
<dbReference type="Gene3D" id="3.10.105.10">
    <property type="entry name" value="Dipeptide-binding Protein, Domain 3"/>
    <property type="match status" value="1"/>
</dbReference>
<dbReference type="OrthoDB" id="9796817at2"/>
<dbReference type="RefSeq" id="WP_127085047.1">
    <property type="nucleotide sequence ID" value="NZ_RSCL01000020.1"/>
</dbReference>
<keyword evidence="6" id="KW-1185">Reference proteome</keyword>
<dbReference type="GO" id="GO:0042597">
    <property type="term" value="C:periplasmic space"/>
    <property type="evidence" value="ECO:0007669"/>
    <property type="project" value="UniProtKB-ARBA"/>
</dbReference>
<accession>A0A3S1AYJ5</accession>
<dbReference type="GO" id="GO:1904680">
    <property type="term" value="F:peptide transmembrane transporter activity"/>
    <property type="evidence" value="ECO:0007669"/>
    <property type="project" value="TreeGrafter"/>
</dbReference>
<evidence type="ECO:0000256" key="3">
    <source>
        <dbReference type="ARBA" id="ARBA00022729"/>
    </source>
</evidence>
<dbReference type="PROSITE" id="PS51257">
    <property type="entry name" value="PROKAR_LIPOPROTEIN"/>
    <property type="match status" value="1"/>
</dbReference>
<keyword evidence="3" id="KW-0732">Signal</keyword>
<dbReference type="EMBL" id="RSCL01000020">
    <property type="protein sequence ID" value="RUT01364.1"/>
    <property type="molecule type" value="Genomic_DNA"/>
</dbReference>
<evidence type="ECO:0000256" key="1">
    <source>
        <dbReference type="ARBA" id="ARBA00005695"/>
    </source>
</evidence>
<dbReference type="InterPro" id="IPR000914">
    <property type="entry name" value="SBP_5_dom"/>
</dbReference>
<dbReference type="InterPro" id="IPR039424">
    <property type="entry name" value="SBP_5"/>
</dbReference>
<dbReference type="CDD" id="cd08500">
    <property type="entry name" value="PBP2_NikA_DppA_OppA_like_4"/>
    <property type="match status" value="1"/>
</dbReference>
<reference evidence="5" key="1">
    <citation type="submission" date="2018-12" db="EMBL/GenBank/DDBJ databases">
        <authorList>
            <person name="Will S."/>
            <person name="Neumann-Schaal M."/>
            <person name="Henke P."/>
        </authorList>
    </citation>
    <scope>NUCLEOTIDE SEQUENCE</scope>
    <source>
        <strain evidence="5">PCC 7102</strain>
    </source>
</reference>
<evidence type="ECO:0000313" key="5">
    <source>
        <dbReference type="EMBL" id="RUT01364.1"/>
    </source>
</evidence>
<dbReference type="GO" id="GO:0015833">
    <property type="term" value="P:peptide transport"/>
    <property type="evidence" value="ECO:0007669"/>
    <property type="project" value="TreeGrafter"/>
</dbReference>
<gene>
    <name evidence="5" type="ORF">DSM106972_069150</name>
</gene>
<dbReference type="PIRSF" id="PIRSF002741">
    <property type="entry name" value="MppA"/>
    <property type="match status" value="1"/>
</dbReference>
<dbReference type="PANTHER" id="PTHR30290">
    <property type="entry name" value="PERIPLASMIC BINDING COMPONENT OF ABC TRANSPORTER"/>
    <property type="match status" value="1"/>
</dbReference>
<dbReference type="Proteomes" id="UP000271624">
    <property type="component" value="Unassembled WGS sequence"/>
</dbReference>
<evidence type="ECO:0000259" key="4">
    <source>
        <dbReference type="Pfam" id="PF00496"/>
    </source>
</evidence>
<comment type="caution">
    <text evidence="5">The sequence shown here is derived from an EMBL/GenBank/DDBJ whole genome shotgun (WGS) entry which is preliminary data.</text>
</comment>
<evidence type="ECO:0000313" key="6">
    <source>
        <dbReference type="Proteomes" id="UP000271624"/>
    </source>
</evidence>